<dbReference type="CDD" id="cd01556">
    <property type="entry name" value="EPSP_synthase"/>
    <property type="match status" value="1"/>
</dbReference>
<dbReference type="InterPro" id="IPR013792">
    <property type="entry name" value="RNA3'P_cycl/enolpyr_Trfase_a/b"/>
</dbReference>
<comment type="subunit">
    <text evidence="7">Monomer.</text>
</comment>
<feature type="active site" description="Proton acceptor" evidence="7">
    <location>
        <position position="325"/>
    </location>
</feature>
<keyword evidence="4 7" id="KW-0808">Transferase</keyword>
<feature type="binding site" evidence="7">
    <location>
        <position position="100"/>
    </location>
    <ligand>
        <name>phosphoenolpyruvate</name>
        <dbReference type="ChEBI" id="CHEBI:58702"/>
    </ligand>
</feature>
<keyword evidence="7" id="KW-0963">Cytoplasm</keyword>
<feature type="binding site" evidence="7">
    <location>
        <position position="32"/>
    </location>
    <ligand>
        <name>3-phosphoshikimate</name>
        <dbReference type="ChEBI" id="CHEBI:145989"/>
    </ligand>
</feature>
<keyword evidence="5 7" id="KW-0057">Aromatic amino acid biosynthesis</keyword>
<gene>
    <name evidence="7 9" type="primary">aroA</name>
    <name evidence="9" type="ORF">ACFSBI_09235</name>
</gene>
<feature type="binding site" evidence="7">
    <location>
        <position position="128"/>
    </location>
    <ligand>
        <name>phosphoenolpyruvate</name>
        <dbReference type="ChEBI" id="CHEBI:58702"/>
    </ligand>
</feature>
<evidence type="ECO:0000256" key="5">
    <source>
        <dbReference type="ARBA" id="ARBA00023141"/>
    </source>
</evidence>
<feature type="binding site" evidence="7">
    <location>
        <position position="174"/>
    </location>
    <ligand>
        <name>3-phosphoshikimate</name>
        <dbReference type="ChEBI" id="CHEBI:145989"/>
    </ligand>
</feature>
<dbReference type="EMBL" id="JBHUEA010000012">
    <property type="protein sequence ID" value="MFD1721732.1"/>
    <property type="molecule type" value="Genomic_DNA"/>
</dbReference>
<comment type="similarity">
    <text evidence="2 7">Belongs to the EPSP synthase family.</text>
</comment>
<evidence type="ECO:0000256" key="7">
    <source>
        <dbReference type="HAMAP-Rule" id="MF_00210"/>
    </source>
</evidence>
<dbReference type="Proteomes" id="UP001597347">
    <property type="component" value="Unassembled WGS sequence"/>
</dbReference>
<dbReference type="Pfam" id="PF00275">
    <property type="entry name" value="EPSP_synthase"/>
    <property type="match status" value="1"/>
</dbReference>
<dbReference type="SUPFAM" id="SSF55205">
    <property type="entry name" value="EPT/RTPC-like"/>
    <property type="match status" value="1"/>
</dbReference>
<evidence type="ECO:0000256" key="1">
    <source>
        <dbReference type="ARBA" id="ARBA00004811"/>
    </source>
</evidence>
<evidence type="ECO:0000256" key="6">
    <source>
        <dbReference type="ARBA" id="ARBA00044633"/>
    </source>
</evidence>
<feature type="binding site" evidence="7">
    <location>
        <position position="352"/>
    </location>
    <ligand>
        <name>3-phosphoshikimate</name>
        <dbReference type="ChEBI" id="CHEBI:145989"/>
    </ligand>
</feature>
<comment type="subcellular location">
    <subcellularLocation>
        <location evidence="7">Cytoplasm</location>
    </subcellularLocation>
</comment>
<evidence type="ECO:0000313" key="9">
    <source>
        <dbReference type="EMBL" id="MFD1721732.1"/>
    </source>
</evidence>
<feature type="binding site" evidence="7">
    <location>
        <position position="325"/>
    </location>
    <ligand>
        <name>3-phosphoshikimate</name>
        <dbReference type="ChEBI" id="CHEBI:145989"/>
    </ligand>
</feature>
<dbReference type="PANTHER" id="PTHR21090">
    <property type="entry name" value="AROM/DEHYDROQUINATE SYNTHASE"/>
    <property type="match status" value="1"/>
</dbReference>
<feature type="binding site" evidence="7">
    <location>
        <position position="356"/>
    </location>
    <ligand>
        <name>phosphoenolpyruvate</name>
        <dbReference type="ChEBI" id="CHEBI:58702"/>
    </ligand>
</feature>
<dbReference type="EC" id="2.5.1.19" evidence="7"/>
<feature type="binding site" evidence="7">
    <location>
        <position position="176"/>
    </location>
    <ligand>
        <name>3-phosphoshikimate</name>
        <dbReference type="ChEBI" id="CHEBI:145989"/>
    </ligand>
</feature>
<dbReference type="InterPro" id="IPR001986">
    <property type="entry name" value="Enolpyruvate_Tfrase_dom"/>
</dbReference>
<comment type="pathway">
    <text evidence="1 7">Metabolic intermediate biosynthesis; chorismate biosynthesis; chorismate from D-erythrose 4-phosphate and phosphoenolpyruvate: step 6/7.</text>
</comment>
<feature type="binding site" evidence="7">
    <location>
        <position position="175"/>
    </location>
    <ligand>
        <name>3-phosphoshikimate</name>
        <dbReference type="ChEBI" id="CHEBI:145989"/>
    </ligand>
</feature>
<accession>A0ABW4LF86</accession>
<feature type="domain" description="Enolpyruvate transferase" evidence="8">
    <location>
        <begin position="19"/>
        <end position="430"/>
    </location>
</feature>
<keyword evidence="10" id="KW-1185">Reference proteome</keyword>
<dbReference type="Gene3D" id="3.65.10.10">
    <property type="entry name" value="Enolpyruvate transferase domain"/>
    <property type="match status" value="2"/>
</dbReference>
<dbReference type="InterPro" id="IPR036968">
    <property type="entry name" value="Enolpyruvate_Tfrase_sf"/>
</dbReference>
<evidence type="ECO:0000256" key="2">
    <source>
        <dbReference type="ARBA" id="ARBA00009948"/>
    </source>
</evidence>
<dbReference type="PIRSF" id="PIRSF000505">
    <property type="entry name" value="EPSPS"/>
    <property type="match status" value="1"/>
</dbReference>
<proteinExistence type="inferred from homology"/>
<comment type="caution">
    <text evidence="9">The sequence shown here is derived from an EMBL/GenBank/DDBJ whole genome shotgun (WGS) entry which is preliminary data.</text>
</comment>
<dbReference type="InterPro" id="IPR023193">
    <property type="entry name" value="EPSP_synthase_CS"/>
</dbReference>
<dbReference type="PROSITE" id="PS00885">
    <property type="entry name" value="EPSP_SYNTHASE_2"/>
    <property type="match status" value="1"/>
</dbReference>
<evidence type="ECO:0000313" key="10">
    <source>
        <dbReference type="Proteomes" id="UP001597347"/>
    </source>
</evidence>
<feature type="binding site" evidence="7">
    <location>
        <position position="32"/>
    </location>
    <ligand>
        <name>phosphoenolpyruvate</name>
        <dbReference type="ChEBI" id="CHEBI:58702"/>
    </ligand>
</feature>
<keyword evidence="3 7" id="KW-0028">Amino-acid biosynthesis</keyword>
<feature type="binding site" evidence="7">
    <location>
        <position position="423"/>
    </location>
    <ligand>
        <name>phosphoenolpyruvate</name>
        <dbReference type="ChEBI" id="CHEBI:58702"/>
    </ligand>
</feature>
<comment type="catalytic activity">
    <reaction evidence="6">
        <text>3-phosphoshikimate + phosphoenolpyruvate = 5-O-(1-carboxyvinyl)-3-phosphoshikimate + phosphate</text>
        <dbReference type="Rhea" id="RHEA:21256"/>
        <dbReference type="ChEBI" id="CHEBI:43474"/>
        <dbReference type="ChEBI" id="CHEBI:57701"/>
        <dbReference type="ChEBI" id="CHEBI:58702"/>
        <dbReference type="ChEBI" id="CHEBI:145989"/>
        <dbReference type="EC" id="2.5.1.19"/>
    </reaction>
    <physiologicalReaction direction="left-to-right" evidence="6">
        <dbReference type="Rhea" id="RHEA:21257"/>
    </physiologicalReaction>
</comment>
<dbReference type="RefSeq" id="WP_377934230.1">
    <property type="nucleotide sequence ID" value="NZ_JBHUEA010000012.1"/>
</dbReference>
<dbReference type="HAMAP" id="MF_00210">
    <property type="entry name" value="EPSP_synth"/>
    <property type="match status" value="1"/>
</dbReference>
<dbReference type="GO" id="GO:0003866">
    <property type="term" value="F:3-phosphoshikimate 1-carboxyvinyltransferase activity"/>
    <property type="evidence" value="ECO:0007669"/>
    <property type="project" value="UniProtKB-EC"/>
</dbReference>
<protein>
    <recommendedName>
        <fullName evidence="7">3-phosphoshikimate 1-carboxyvinyltransferase</fullName>
        <ecNumber evidence="7">2.5.1.19</ecNumber>
    </recommendedName>
    <alternativeName>
        <fullName evidence="7">5-enolpyruvylshikimate-3-phosphate synthase</fullName>
        <shortName evidence="7">EPSP synthase</shortName>
        <shortName evidence="7">EPSPS</shortName>
    </alternativeName>
</protein>
<dbReference type="NCBIfam" id="TIGR01356">
    <property type="entry name" value="aroA"/>
    <property type="match status" value="1"/>
</dbReference>
<evidence type="ECO:0000256" key="4">
    <source>
        <dbReference type="ARBA" id="ARBA00022679"/>
    </source>
</evidence>
<dbReference type="PANTHER" id="PTHR21090:SF5">
    <property type="entry name" value="PENTAFUNCTIONAL AROM POLYPEPTIDE"/>
    <property type="match status" value="1"/>
</dbReference>
<evidence type="ECO:0000256" key="3">
    <source>
        <dbReference type="ARBA" id="ARBA00022605"/>
    </source>
</evidence>
<comment type="caution">
    <text evidence="7">Lacks conserved residue(s) required for the propagation of feature annotation.</text>
</comment>
<sequence>MPADAYSAPDGLWRAPVAPGPLDARVRLPGSKSLTNRELVLSALATGPSRLVRPLAARDTDLMVAALRALGARIEPDGEDLVVEPGPLRGGTAVDVGLAGTLMRFLPPVAALADGAVRFDGDERARERPMATTIRALRDLGVPVDDDGRDALPFAVGGAGGVRGGAVRIDASASSQFVSGLLLAGARYDDGLVVEHRGQRLPSVPHVEMTLDVLRRRGVTVDAEVAGATGRWTVAPGAIAGRDVVIEPDLSNAAPFLAAALVAGGRVSVPDWPSTTTQVGDRLRDWLAAFGGEVALHGGSLAVEGPGVAHGPLHPVDLDLSEGGELAPTLVGLAAFADGTSTFHGIGHLRGHETDRLAALVAELGNVGVAAEETEDGIVVRGGSPAAGRPWRSHADHRMATTGALIGLAVPGVEVEDVASTAKTLPGFTELWARMLP</sequence>
<evidence type="ECO:0000259" key="8">
    <source>
        <dbReference type="Pfam" id="PF00275"/>
    </source>
</evidence>
<feature type="binding site" evidence="7">
    <location>
        <position position="33"/>
    </location>
    <ligand>
        <name>3-phosphoshikimate</name>
        <dbReference type="ChEBI" id="CHEBI:145989"/>
    </ligand>
</feature>
<feature type="binding site" evidence="7">
    <location>
        <position position="37"/>
    </location>
    <ligand>
        <name>3-phosphoshikimate</name>
        <dbReference type="ChEBI" id="CHEBI:145989"/>
    </ligand>
</feature>
<reference evidence="10" key="1">
    <citation type="journal article" date="2019" name="Int. J. Syst. Evol. Microbiol.">
        <title>The Global Catalogue of Microorganisms (GCM) 10K type strain sequencing project: providing services to taxonomists for standard genome sequencing and annotation.</title>
        <authorList>
            <consortium name="The Broad Institute Genomics Platform"/>
            <consortium name="The Broad Institute Genome Sequencing Center for Infectious Disease"/>
            <person name="Wu L."/>
            <person name="Ma J."/>
        </authorList>
    </citation>
    <scope>NUCLEOTIDE SEQUENCE [LARGE SCALE GENOMIC DNA]</scope>
    <source>
        <strain evidence="10">CGMCC 1.12471</strain>
    </source>
</reference>
<comment type="function">
    <text evidence="7">Catalyzes the transfer of the enolpyruvyl moiety of phosphoenolpyruvate (PEP) to the 5-hydroxyl of shikimate-3-phosphate (S3P) to produce enolpyruvyl shikimate-3-phosphate and inorganic phosphate.</text>
</comment>
<feature type="binding site" evidence="7">
    <location>
        <position position="176"/>
    </location>
    <ligand>
        <name>phosphoenolpyruvate</name>
        <dbReference type="ChEBI" id="CHEBI:58702"/>
    </ligand>
</feature>
<name>A0ABW4LF86_9MICO</name>
<feature type="binding site" evidence="7">
    <location>
        <position position="203"/>
    </location>
    <ligand>
        <name>3-phosphoshikimate</name>
        <dbReference type="ChEBI" id="CHEBI:145989"/>
    </ligand>
</feature>
<dbReference type="InterPro" id="IPR006264">
    <property type="entry name" value="EPSP_synthase"/>
</dbReference>
<organism evidence="9 10">
    <name type="scientific">Amnibacterium endophyticum</name>
    <dbReference type="NCBI Taxonomy" id="2109337"/>
    <lineage>
        <taxon>Bacteria</taxon>
        <taxon>Bacillati</taxon>
        <taxon>Actinomycetota</taxon>
        <taxon>Actinomycetes</taxon>
        <taxon>Micrococcales</taxon>
        <taxon>Microbacteriaceae</taxon>
        <taxon>Amnibacterium</taxon>
    </lineage>
</organism>
<feature type="binding site" evidence="7">
    <location>
        <position position="398"/>
    </location>
    <ligand>
        <name>phosphoenolpyruvate</name>
        <dbReference type="ChEBI" id="CHEBI:58702"/>
    </ligand>
</feature>